<sequence>MKKDSKNRFNTPEGYFENFNERLMDRIHKEEMGETGSLIPKSDGFRVPDNYFKEVTPAILSKTKEEKPKVFQLKSYSSFYYAAAAIAAIFILFFNITKNTTTPDINFDDLASTELDAYFEKADLNMTSYEIAEVAAFNETELNDLLYNNLEDDIIIEYMNNNIEDFELEEFNLDNNNDE</sequence>
<proteinExistence type="predicted"/>
<dbReference type="AlphaFoldDB" id="A0A1H2RP40"/>
<dbReference type="STRING" id="1073328.SAMN05216294_2095"/>
<name>A0A1H2RP40_9FLAO</name>
<dbReference type="OrthoDB" id="981524at2"/>
<keyword evidence="1" id="KW-1133">Transmembrane helix</keyword>
<evidence type="ECO:0000313" key="2">
    <source>
        <dbReference type="EMBL" id="SDW21181.1"/>
    </source>
</evidence>
<protein>
    <submittedName>
        <fullName evidence="2">Uncharacterized protein</fullName>
    </submittedName>
</protein>
<gene>
    <name evidence="2" type="ORF">SAMN04487892_0743</name>
</gene>
<keyword evidence="1" id="KW-0472">Membrane</keyword>
<dbReference type="RefSeq" id="WP_090295146.1">
    <property type="nucleotide sequence ID" value="NZ_FNKI01000002.1"/>
</dbReference>
<feature type="transmembrane region" description="Helical" evidence="1">
    <location>
        <begin position="79"/>
        <end position="96"/>
    </location>
</feature>
<reference evidence="3" key="1">
    <citation type="submission" date="2016-10" db="EMBL/GenBank/DDBJ databases">
        <authorList>
            <person name="Varghese N."/>
            <person name="Submissions S."/>
        </authorList>
    </citation>
    <scope>NUCLEOTIDE SEQUENCE [LARGE SCALE GENOMIC DNA]</scope>
    <source>
        <strain evidence="3">DSM 25030</strain>
    </source>
</reference>
<organism evidence="2 3">
    <name type="scientific">Flagellimonas zhangzhouensis</name>
    <dbReference type="NCBI Taxonomy" id="1073328"/>
    <lineage>
        <taxon>Bacteria</taxon>
        <taxon>Pseudomonadati</taxon>
        <taxon>Bacteroidota</taxon>
        <taxon>Flavobacteriia</taxon>
        <taxon>Flavobacteriales</taxon>
        <taxon>Flavobacteriaceae</taxon>
        <taxon>Flagellimonas</taxon>
    </lineage>
</organism>
<evidence type="ECO:0000256" key="1">
    <source>
        <dbReference type="SAM" id="Phobius"/>
    </source>
</evidence>
<dbReference type="EMBL" id="FNMY01000001">
    <property type="protein sequence ID" value="SDW21181.1"/>
    <property type="molecule type" value="Genomic_DNA"/>
</dbReference>
<keyword evidence="3" id="KW-1185">Reference proteome</keyword>
<evidence type="ECO:0000313" key="3">
    <source>
        <dbReference type="Proteomes" id="UP000199592"/>
    </source>
</evidence>
<accession>A0A1H2RP40</accession>
<dbReference type="Proteomes" id="UP000199592">
    <property type="component" value="Unassembled WGS sequence"/>
</dbReference>
<keyword evidence="1" id="KW-0812">Transmembrane</keyword>